<name>A0ABT9IXX6_9BACL</name>
<dbReference type="EMBL" id="JAVAMP010000002">
    <property type="protein sequence ID" value="MDP5273659.1"/>
    <property type="molecule type" value="Genomic_DNA"/>
</dbReference>
<accession>A0ABT9IXX6</accession>
<keyword evidence="1" id="KW-0175">Coiled coil</keyword>
<gene>
    <name evidence="3" type="ORF">Q5Y73_06060</name>
</gene>
<evidence type="ECO:0008006" key="5">
    <source>
        <dbReference type="Google" id="ProtNLM"/>
    </source>
</evidence>
<feature type="region of interest" description="Disordered" evidence="2">
    <location>
        <begin position="203"/>
        <end position="227"/>
    </location>
</feature>
<evidence type="ECO:0000313" key="4">
    <source>
        <dbReference type="Proteomes" id="UP001231941"/>
    </source>
</evidence>
<protein>
    <recommendedName>
        <fullName evidence="5">Tail assembly chaperone</fullName>
    </recommendedName>
</protein>
<evidence type="ECO:0000256" key="1">
    <source>
        <dbReference type="SAM" id="Coils"/>
    </source>
</evidence>
<organism evidence="3 4">
    <name type="scientific">Chengkuizengella axinellae</name>
    <dbReference type="NCBI Taxonomy" id="3064388"/>
    <lineage>
        <taxon>Bacteria</taxon>
        <taxon>Bacillati</taxon>
        <taxon>Bacillota</taxon>
        <taxon>Bacilli</taxon>
        <taxon>Bacillales</taxon>
        <taxon>Paenibacillaceae</taxon>
        <taxon>Chengkuizengella</taxon>
    </lineage>
</organism>
<comment type="caution">
    <text evidence="3">The sequence shown here is derived from an EMBL/GenBank/DDBJ whole genome shotgun (WGS) entry which is preliminary data.</text>
</comment>
<proteinExistence type="predicted"/>
<reference evidence="3 4" key="1">
    <citation type="submission" date="2023-08" db="EMBL/GenBank/DDBJ databases">
        <authorList>
            <person name="Park J.-S."/>
        </authorList>
    </citation>
    <scope>NUCLEOTIDE SEQUENCE [LARGE SCALE GENOMIC DNA]</scope>
    <source>
        <strain evidence="3 4">2205SS18-9</strain>
    </source>
</reference>
<dbReference type="RefSeq" id="WP_305990966.1">
    <property type="nucleotide sequence ID" value="NZ_JAVAMP010000002.1"/>
</dbReference>
<sequence>MGENTEQYSEKELNEGMTEVKTGRRIIDTDKYGLVQIRFPKVDENRLADWEYSKVFQEAVMDGIPTNKEMERLINERKLWTEQDDHEIEAIKQEIEKQFVVLSKMNSEKRLKEVEASIGELRNKIHAKQQERQRYFNNTAESKADEAKISFLIYKCTEKAESEEPVWDSYDEFKNEEDQKTVNVIVHQFLTFINGLPADFLSKPSAEKGSKKVGKNNTKKSKTTKKS</sequence>
<evidence type="ECO:0000256" key="2">
    <source>
        <dbReference type="SAM" id="MobiDB-lite"/>
    </source>
</evidence>
<keyword evidence="4" id="KW-1185">Reference proteome</keyword>
<dbReference type="Proteomes" id="UP001231941">
    <property type="component" value="Unassembled WGS sequence"/>
</dbReference>
<feature type="compositionally biased region" description="Basic residues" evidence="2">
    <location>
        <begin position="211"/>
        <end position="227"/>
    </location>
</feature>
<feature type="coiled-coil region" evidence="1">
    <location>
        <begin position="104"/>
        <end position="138"/>
    </location>
</feature>
<evidence type="ECO:0000313" key="3">
    <source>
        <dbReference type="EMBL" id="MDP5273659.1"/>
    </source>
</evidence>